<dbReference type="RefSeq" id="WP_046789468.1">
    <property type="nucleotide sequence ID" value="NZ_CP011366.1"/>
</dbReference>
<dbReference type="AlphaFoldDB" id="A0A0F7HIA7"/>
<keyword evidence="4" id="KW-1185">Reference proteome</keyword>
<feature type="transmembrane region" description="Helical" evidence="1">
    <location>
        <begin position="42"/>
        <end position="65"/>
    </location>
</feature>
<feature type="transmembrane region" description="Helical" evidence="1">
    <location>
        <begin position="12"/>
        <end position="36"/>
    </location>
</feature>
<dbReference type="OrthoDB" id="2380496at2"/>
<accession>A0A0F7HIA7</accession>
<protein>
    <submittedName>
        <fullName evidence="3">1,4-dihydroxy-2-naphthoate octaprenyltransferase</fullName>
    </submittedName>
    <submittedName>
        <fullName evidence="2">1,4-dihydroxy-2-naphthoate prenyltransferase</fullName>
    </submittedName>
</protein>
<evidence type="ECO:0000313" key="2">
    <source>
        <dbReference type="EMBL" id="AKG73277.1"/>
    </source>
</evidence>
<reference evidence="4" key="2">
    <citation type="submission" date="2015-04" db="EMBL/GenBank/DDBJ databases">
        <title>Complete genome sequence of Salinicoccus halodurans strain H3B36, isolated from the Qaidam basin of China.</title>
        <authorList>
            <person name="Ma Y."/>
            <person name="Jiang K."/>
            <person name="Xue Y."/>
        </authorList>
    </citation>
    <scope>NUCLEOTIDE SEQUENCE [LARGE SCALE GENOMIC DNA]</scope>
    <source>
        <strain evidence="4">H3B36</strain>
    </source>
</reference>
<organism evidence="3 5">
    <name type="scientific">Salinicoccus halodurans</name>
    <dbReference type="NCBI Taxonomy" id="407035"/>
    <lineage>
        <taxon>Bacteria</taxon>
        <taxon>Bacillati</taxon>
        <taxon>Bacillota</taxon>
        <taxon>Bacilli</taxon>
        <taxon>Bacillales</taxon>
        <taxon>Staphylococcaceae</taxon>
        <taxon>Salinicoccus</taxon>
    </lineage>
</organism>
<evidence type="ECO:0000313" key="5">
    <source>
        <dbReference type="Proteomes" id="UP000183090"/>
    </source>
</evidence>
<reference evidence="2 4" key="1">
    <citation type="journal article" date="2015" name="Int. J. Syst. Evol. Microbiol.">
        <title>Complete genome sequence of Salinicoccus halodurans H3B36, isolated from the Qaidam Basin in China.</title>
        <authorList>
            <person name="Jiang K."/>
            <person name="Xue Y."/>
            <person name="Ma Y."/>
        </authorList>
    </citation>
    <scope>NUCLEOTIDE SEQUENCE [LARGE SCALE GENOMIC DNA]</scope>
    <source>
        <strain evidence="2 4">H3B36</strain>
    </source>
</reference>
<dbReference type="Proteomes" id="UP000183090">
    <property type="component" value="Unassembled WGS sequence"/>
</dbReference>
<dbReference type="GO" id="GO:0004659">
    <property type="term" value="F:prenyltransferase activity"/>
    <property type="evidence" value="ECO:0007669"/>
    <property type="project" value="InterPro"/>
</dbReference>
<dbReference type="Proteomes" id="UP000034029">
    <property type="component" value="Chromosome"/>
</dbReference>
<sequence>MSGQNALSFKGMGMLLRVIAVVGSSVATVISTWLPLLLFYEFSAAALLMLLMLLIIGAFLIHGLLTHVFNDITDFESGTDQFSPALLSGGSRVIQTGVMSLQMLKKMGLTAALLLALIAAVLAGAGQFELAILIIVGTWGAATYSLKPFRFAYHPFLGEWLSLFPSMLFLGLAAPWLMLETIPVWGWQNALVNALWCMAWVMVHHIPDLEADRRAVPLKRTSVVWSVGRFGIRGARYPAVLYLGVIGLMSLWILASRPVAAIGVVAILVYSVFLIGKMNPEDAEEVTDIEKKLLLAAMATAVWMGIFI</sequence>
<keyword evidence="1" id="KW-0472">Membrane</keyword>
<feature type="transmembrane region" description="Helical" evidence="1">
    <location>
        <begin position="184"/>
        <end position="203"/>
    </location>
</feature>
<dbReference type="InterPro" id="IPR026046">
    <property type="entry name" value="UBIAD1"/>
</dbReference>
<reference evidence="3 5" key="3">
    <citation type="submission" date="2016-10" db="EMBL/GenBank/DDBJ databases">
        <authorList>
            <person name="Varghese N."/>
            <person name="Submissions S."/>
        </authorList>
    </citation>
    <scope>NUCLEOTIDE SEQUENCE [LARGE SCALE GENOMIC DNA]</scope>
    <source>
        <strain evidence="3 5">CGMCC 1.6501</strain>
    </source>
</reference>
<feature type="transmembrane region" description="Helical" evidence="1">
    <location>
        <begin position="158"/>
        <end position="178"/>
    </location>
</feature>
<keyword evidence="1" id="KW-0812">Transmembrane</keyword>
<feature type="transmembrane region" description="Helical" evidence="1">
    <location>
        <begin position="235"/>
        <end position="253"/>
    </location>
</feature>
<evidence type="ECO:0000313" key="3">
    <source>
        <dbReference type="EMBL" id="SFK82986.1"/>
    </source>
</evidence>
<keyword evidence="1" id="KW-1133">Transmembrane helix</keyword>
<proteinExistence type="predicted"/>
<gene>
    <name evidence="2" type="ORF">AAT16_03020</name>
    <name evidence="3" type="ORF">SAMN05216235_1919</name>
</gene>
<dbReference type="EMBL" id="CP011366">
    <property type="protein sequence ID" value="AKG73277.1"/>
    <property type="molecule type" value="Genomic_DNA"/>
</dbReference>
<evidence type="ECO:0000313" key="4">
    <source>
        <dbReference type="Proteomes" id="UP000034029"/>
    </source>
</evidence>
<dbReference type="EMBL" id="FOTB01000004">
    <property type="protein sequence ID" value="SFK82986.1"/>
    <property type="molecule type" value="Genomic_DNA"/>
</dbReference>
<dbReference type="CDD" id="cd13962">
    <property type="entry name" value="PT_UbiA_UBIAD1"/>
    <property type="match status" value="1"/>
</dbReference>
<name>A0A0F7HIA7_9STAP</name>
<dbReference type="KEGG" id="shv:AAT16_03020"/>
<evidence type="ECO:0000256" key="1">
    <source>
        <dbReference type="SAM" id="Phobius"/>
    </source>
</evidence>
<feature type="transmembrane region" description="Helical" evidence="1">
    <location>
        <begin position="259"/>
        <end position="276"/>
    </location>
</feature>